<feature type="domain" description="HD" evidence="1">
    <location>
        <begin position="165"/>
        <end position="288"/>
    </location>
</feature>
<dbReference type="InterPro" id="IPR003607">
    <property type="entry name" value="HD/PDEase_dom"/>
</dbReference>
<dbReference type="PROSITE" id="PS51832">
    <property type="entry name" value="HD_GYP"/>
    <property type="match status" value="1"/>
</dbReference>
<dbReference type="GO" id="GO:0008081">
    <property type="term" value="F:phosphoric diester hydrolase activity"/>
    <property type="evidence" value="ECO:0007669"/>
    <property type="project" value="UniProtKB-ARBA"/>
</dbReference>
<dbReference type="OrthoDB" id="9816273at2"/>
<dbReference type="Pfam" id="PF11871">
    <property type="entry name" value="DUF3391"/>
    <property type="match status" value="1"/>
</dbReference>
<evidence type="ECO:0000259" key="2">
    <source>
        <dbReference type="PROSITE" id="PS51832"/>
    </source>
</evidence>
<dbReference type="NCBIfam" id="TIGR00277">
    <property type="entry name" value="HDIG"/>
    <property type="match status" value="1"/>
</dbReference>
<reference evidence="3 4" key="1">
    <citation type="submission" date="2018-05" db="EMBL/GenBank/DDBJ databases">
        <title>Genomic Encyclopedia of Type Strains, Phase IV (KMG-IV): sequencing the most valuable type-strain genomes for metagenomic binning, comparative biology and taxonomic classification.</title>
        <authorList>
            <person name="Goeker M."/>
        </authorList>
    </citation>
    <scope>NUCLEOTIDE SEQUENCE [LARGE SCALE GENOMIC DNA]</scope>
    <source>
        <strain evidence="3 4">DSM 25350</strain>
    </source>
</reference>
<dbReference type="InterPro" id="IPR021812">
    <property type="entry name" value="DUF3391"/>
</dbReference>
<dbReference type="InterPro" id="IPR006675">
    <property type="entry name" value="HDIG_dom"/>
</dbReference>
<dbReference type="SUPFAM" id="SSF109604">
    <property type="entry name" value="HD-domain/PDEase-like"/>
    <property type="match status" value="1"/>
</dbReference>
<dbReference type="InterPro" id="IPR037522">
    <property type="entry name" value="HD_GYP_dom"/>
</dbReference>
<feature type="domain" description="HD-GYP" evidence="2">
    <location>
        <begin position="143"/>
        <end position="339"/>
    </location>
</feature>
<dbReference type="GO" id="GO:0016740">
    <property type="term" value="F:transferase activity"/>
    <property type="evidence" value="ECO:0007669"/>
    <property type="project" value="UniProtKB-KW"/>
</dbReference>
<dbReference type="EMBL" id="QGGU01000003">
    <property type="protein sequence ID" value="PWK53347.1"/>
    <property type="molecule type" value="Genomic_DNA"/>
</dbReference>
<keyword evidence="4" id="KW-1185">Reference proteome</keyword>
<organism evidence="3 4">
    <name type="scientific">Pleionea mediterranea</name>
    <dbReference type="NCBI Taxonomy" id="523701"/>
    <lineage>
        <taxon>Bacteria</taxon>
        <taxon>Pseudomonadati</taxon>
        <taxon>Pseudomonadota</taxon>
        <taxon>Gammaproteobacteria</taxon>
        <taxon>Oceanospirillales</taxon>
        <taxon>Pleioneaceae</taxon>
        <taxon>Pleionea</taxon>
    </lineage>
</organism>
<comment type="caution">
    <text evidence="3">The sequence shown here is derived from an EMBL/GenBank/DDBJ whole genome shotgun (WGS) entry which is preliminary data.</text>
</comment>
<evidence type="ECO:0000313" key="3">
    <source>
        <dbReference type="EMBL" id="PWK53347.1"/>
    </source>
</evidence>
<evidence type="ECO:0000313" key="4">
    <source>
        <dbReference type="Proteomes" id="UP000245790"/>
    </source>
</evidence>
<dbReference type="Pfam" id="PF13487">
    <property type="entry name" value="HD_5"/>
    <property type="match status" value="1"/>
</dbReference>
<evidence type="ECO:0000259" key="1">
    <source>
        <dbReference type="PROSITE" id="PS51831"/>
    </source>
</evidence>
<dbReference type="AlphaFoldDB" id="A0A316GF82"/>
<dbReference type="PANTHER" id="PTHR43155">
    <property type="entry name" value="CYCLIC DI-GMP PHOSPHODIESTERASE PA4108-RELATED"/>
    <property type="match status" value="1"/>
</dbReference>
<dbReference type="Gene3D" id="1.10.3210.10">
    <property type="entry name" value="Hypothetical protein af1432"/>
    <property type="match status" value="1"/>
</dbReference>
<dbReference type="CDD" id="cd00077">
    <property type="entry name" value="HDc"/>
    <property type="match status" value="1"/>
</dbReference>
<dbReference type="SMART" id="SM00471">
    <property type="entry name" value="HDc"/>
    <property type="match status" value="1"/>
</dbReference>
<dbReference type="InterPro" id="IPR006674">
    <property type="entry name" value="HD_domain"/>
</dbReference>
<gene>
    <name evidence="3" type="ORF">C8D97_103174</name>
</gene>
<sequence length="418" mass="47605">MEKDLVVLSHIKRVKVFANQLEVGMFVSDIDRDWSETSFLLQGFTLQDQDDVQSVQKQCEYVYIDFSDENDYKQFRAKTTVSKTLKEQYDKELSAASIKAEIRPATRAYKHSKGVIKGILDRVMLGENFEIAAVKKHVKECVDSIVRNQNAMLMMTLIKHKDEYTAEHCLNVGVLSIAFAKFLGYERDQLEEIGLAGMLHDIGKVKVPDEILNKPGKLTTEEMAIMREHAKLGYEILLSKKDVAASAVDVAYSHHERLDGEGYPRALEGHQISDYARLIAIVDCFDAVTSDRCYDRSRSILDAYKVLMQARDTHFDAQLVTKFIEWRGIYPPGSIVEMENGEVGIVLATNKRYKLRPKILMVLDELKEKRRKERIIDMSKLDLDASAQTYRIIKAIPNHAFGIDLQDYVDKGLSIAAV</sequence>
<protein>
    <submittedName>
        <fullName evidence="3">Putative nucleotidyltransferase with HDIG domain</fullName>
    </submittedName>
</protein>
<dbReference type="PROSITE" id="PS51831">
    <property type="entry name" value="HD"/>
    <property type="match status" value="1"/>
</dbReference>
<accession>A0A316GF82</accession>
<dbReference type="Proteomes" id="UP000245790">
    <property type="component" value="Unassembled WGS sequence"/>
</dbReference>
<dbReference type="PANTHER" id="PTHR43155:SF2">
    <property type="entry name" value="CYCLIC DI-GMP PHOSPHODIESTERASE PA4108"/>
    <property type="match status" value="1"/>
</dbReference>
<keyword evidence="3" id="KW-0808">Transferase</keyword>
<proteinExistence type="predicted"/>
<name>A0A316GF82_9GAMM</name>